<dbReference type="Proteomes" id="UP000266016">
    <property type="component" value="Unassembled WGS sequence"/>
</dbReference>
<organism evidence="8 9">
    <name type="scientific">Peribacillus asahii</name>
    <dbReference type="NCBI Taxonomy" id="228899"/>
    <lineage>
        <taxon>Bacteria</taxon>
        <taxon>Bacillati</taxon>
        <taxon>Bacillota</taxon>
        <taxon>Bacilli</taxon>
        <taxon>Bacillales</taxon>
        <taxon>Bacillaceae</taxon>
        <taxon>Peribacillus</taxon>
    </lineage>
</organism>
<sequence>MTNTKLNMLLEKTRLPVISAPMFLVSGTELVIEACKSGIIGSFPLLNARTGEILEEWMNRITEELEEAKALNPDQKIAPWAVNLIVHKTNKRYETDLELIKKYQPPIVITSLGKPTSVVDIVHEYGGLVFSDVATLTHAKKAAETGVDGLVLVCNGAGGHGGTINPIAFMGAVKKFWSGITLLSGCITNGQDILAAQALGADFAYMGTRFIATTESNASKDYQKMVTDSTVDDILYTPAFSGVHANYLIPSIKNAGLDPTQLERKETIDFSHMENKEVKAKAWKDIWSAGQGVGTIDKVLPISQVVNDLEEEYEKALSTLISTRKIQC</sequence>
<evidence type="ECO:0000256" key="4">
    <source>
        <dbReference type="ARBA" id="ARBA00022630"/>
    </source>
</evidence>
<dbReference type="GO" id="GO:0018580">
    <property type="term" value="F:nitronate monooxygenase activity"/>
    <property type="evidence" value="ECO:0007669"/>
    <property type="project" value="InterPro"/>
</dbReference>
<keyword evidence="4" id="KW-0285">Flavoprotein</keyword>
<keyword evidence="9" id="KW-1185">Reference proteome</keyword>
<evidence type="ECO:0000313" key="8">
    <source>
        <dbReference type="EMBL" id="RID88491.1"/>
    </source>
</evidence>
<dbReference type="SUPFAM" id="SSF51412">
    <property type="entry name" value="Inosine monophosphate dehydrogenase (IMPDH)"/>
    <property type="match status" value="1"/>
</dbReference>
<comment type="caution">
    <text evidence="8">The sequence shown here is derived from an EMBL/GenBank/DDBJ whole genome shotgun (WGS) entry which is preliminary data.</text>
</comment>
<evidence type="ECO:0000256" key="5">
    <source>
        <dbReference type="ARBA" id="ARBA00022643"/>
    </source>
</evidence>
<keyword evidence="7 8" id="KW-0503">Monooxygenase</keyword>
<gene>
    <name evidence="8" type="ORF">D1953_03755</name>
</gene>
<evidence type="ECO:0000313" key="9">
    <source>
        <dbReference type="Proteomes" id="UP000266016"/>
    </source>
</evidence>
<comment type="function">
    <text evidence="1">Nitronate monooxygenase that uses molecular oxygen to catalyze the oxidative denitrification of alkyl nitronates. Acts on propionate 3-nitronate (P3N), the presumed physiological substrate. Probably functions in the detoxification of P3N, a metabolic poison produced by plants and fungi as a defense mechanism.</text>
</comment>
<evidence type="ECO:0000256" key="1">
    <source>
        <dbReference type="ARBA" id="ARBA00003535"/>
    </source>
</evidence>
<dbReference type="PANTHER" id="PTHR42747:SF4">
    <property type="entry name" value="BLR1330 PROTEIN"/>
    <property type="match status" value="1"/>
</dbReference>
<dbReference type="AlphaFoldDB" id="A0A398BH95"/>
<evidence type="ECO:0000256" key="2">
    <source>
        <dbReference type="ARBA" id="ARBA00009881"/>
    </source>
</evidence>
<dbReference type="InterPro" id="IPR013785">
    <property type="entry name" value="Aldolase_TIM"/>
</dbReference>
<name>A0A398BH95_9BACI</name>
<protein>
    <recommendedName>
        <fullName evidence="3">Probable nitronate monooxygenase</fullName>
    </recommendedName>
</protein>
<dbReference type="Gene3D" id="3.20.20.70">
    <property type="entry name" value="Aldolase class I"/>
    <property type="match status" value="1"/>
</dbReference>
<dbReference type="CDD" id="cd04730">
    <property type="entry name" value="NPD_like"/>
    <property type="match status" value="1"/>
</dbReference>
<evidence type="ECO:0000256" key="6">
    <source>
        <dbReference type="ARBA" id="ARBA00023002"/>
    </source>
</evidence>
<reference evidence="8 9" key="1">
    <citation type="submission" date="2018-08" db="EMBL/GenBank/DDBJ databases">
        <title>Bacillus jemisoniae sp. nov., Bacillus chryseoplanitiae sp. nov., Bacillus resnikiae sp. nov., and Bacillus frankliniae sp. nov., isolated from Viking spacecraft and associated surfaces.</title>
        <authorList>
            <person name="Seuylemezian A."/>
            <person name="Vaishampayan P."/>
        </authorList>
    </citation>
    <scope>NUCLEOTIDE SEQUENCE [LARGE SCALE GENOMIC DNA]</scope>
    <source>
        <strain evidence="8 9">MA001</strain>
    </source>
</reference>
<accession>A0A398BH95</accession>
<evidence type="ECO:0000256" key="7">
    <source>
        <dbReference type="ARBA" id="ARBA00023033"/>
    </source>
</evidence>
<keyword evidence="6" id="KW-0560">Oxidoreductase</keyword>
<keyword evidence="5" id="KW-0288">FMN</keyword>
<dbReference type="RefSeq" id="WP_119115833.1">
    <property type="nucleotide sequence ID" value="NZ_QWVS01000005.1"/>
</dbReference>
<evidence type="ECO:0000256" key="3">
    <source>
        <dbReference type="ARBA" id="ARBA00013457"/>
    </source>
</evidence>
<dbReference type="PANTHER" id="PTHR42747">
    <property type="entry name" value="NITRONATE MONOOXYGENASE-RELATED"/>
    <property type="match status" value="1"/>
</dbReference>
<dbReference type="InterPro" id="IPR004136">
    <property type="entry name" value="NMO"/>
</dbReference>
<dbReference type="FunFam" id="3.20.20.70:FF:000210">
    <property type="entry name" value="2-nitropropane dioxygenase"/>
    <property type="match status" value="1"/>
</dbReference>
<dbReference type="Pfam" id="PF03060">
    <property type="entry name" value="NMO"/>
    <property type="match status" value="1"/>
</dbReference>
<comment type="similarity">
    <text evidence="2">Belongs to the nitronate monooxygenase family. NMO class I subfamily.</text>
</comment>
<dbReference type="EMBL" id="QWVS01000005">
    <property type="protein sequence ID" value="RID88491.1"/>
    <property type="molecule type" value="Genomic_DNA"/>
</dbReference>
<proteinExistence type="inferred from homology"/>